<keyword evidence="4 7" id="KW-0547">Nucleotide-binding</keyword>
<dbReference type="PROSITE" id="PS50823">
    <property type="entry name" value="KH_TYPE_2"/>
    <property type="match status" value="1"/>
</dbReference>
<keyword evidence="7" id="KW-0997">Cell inner membrane</keyword>
<keyword evidence="5 7" id="KW-0694">RNA-binding</keyword>
<dbReference type="HAMAP" id="MF_00367">
    <property type="entry name" value="GTPase_Era"/>
    <property type="match status" value="1"/>
</dbReference>
<feature type="region of interest" description="G4" evidence="8">
    <location>
        <begin position="140"/>
        <end position="143"/>
    </location>
</feature>
<evidence type="ECO:0000256" key="8">
    <source>
        <dbReference type="PROSITE-ProRule" id="PRU01050"/>
    </source>
</evidence>
<dbReference type="InterPro" id="IPR015946">
    <property type="entry name" value="KH_dom-like_a/b"/>
</dbReference>
<dbReference type="PANTHER" id="PTHR42698:SF1">
    <property type="entry name" value="GTPASE ERA, MITOCHONDRIAL"/>
    <property type="match status" value="1"/>
</dbReference>
<dbReference type="PANTHER" id="PTHR42698">
    <property type="entry name" value="GTPASE ERA"/>
    <property type="match status" value="1"/>
</dbReference>
<dbReference type="NCBIfam" id="NF000908">
    <property type="entry name" value="PRK00089.1"/>
    <property type="match status" value="1"/>
</dbReference>
<dbReference type="eggNOG" id="COG1159">
    <property type="taxonomic scope" value="Bacteria"/>
</dbReference>
<feature type="region of interest" description="G5" evidence="8">
    <location>
        <begin position="169"/>
        <end position="171"/>
    </location>
</feature>
<protein>
    <recommendedName>
        <fullName evidence="2 7">GTPase Era</fullName>
    </recommendedName>
</protein>
<accession>Q6AMK7</accession>
<dbReference type="NCBIfam" id="TIGR00436">
    <property type="entry name" value="era"/>
    <property type="match status" value="1"/>
</dbReference>
<dbReference type="InterPro" id="IPR009019">
    <property type="entry name" value="KH_sf_prok-type"/>
</dbReference>
<dbReference type="GO" id="GO:0005525">
    <property type="term" value="F:GTP binding"/>
    <property type="evidence" value="ECO:0007669"/>
    <property type="project" value="UniProtKB-UniRule"/>
</dbReference>
<keyword evidence="7" id="KW-0699">rRNA-binding</keyword>
<evidence type="ECO:0000259" key="10">
    <source>
        <dbReference type="PROSITE" id="PS50823"/>
    </source>
</evidence>
<dbReference type="SUPFAM" id="SSF52540">
    <property type="entry name" value="P-loop containing nucleoside triphosphate hydrolases"/>
    <property type="match status" value="1"/>
</dbReference>
<feature type="domain" description="Era-type G" evidence="11">
    <location>
        <begin position="18"/>
        <end position="190"/>
    </location>
</feature>
<dbReference type="HOGENOM" id="CLU_038009_1_0_7"/>
<dbReference type="Gene3D" id="3.30.300.20">
    <property type="match status" value="1"/>
</dbReference>
<dbReference type="GO" id="GO:0005886">
    <property type="term" value="C:plasma membrane"/>
    <property type="evidence" value="ECO:0007669"/>
    <property type="project" value="UniProtKB-SubCell"/>
</dbReference>
<dbReference type="GO" id="GO:0005829">
    <property type="term" value="C:cytosol"/>
    <property type="evidence" value="ECO:0007669"/>
    <property type="project" value="TreeGrafter"/>
</dbReference>
<proteinExistence type="inferred from homology"/>
<dbReference type="RefSeq" id="WP_011188930.1">
    <property type="nucleotide sequence ID" value="NC_006138.1"/>
</dbReference>
<feature type="domain" description="KH type-2" evidence="10">
    <location>
        <begin position="221"/>
        <end position="299"/>
    </location>
</feature>
<feature type="binding site" evidence="7">
    <location>
        <begin position="73"/>
        <end position="77"/>
    </location>
    <ligand>
        <name>GTP</name>
        <dbReference type="ChEBI" id="CHEBI:37565"/>
    </ligand>
</feature>
<evidence type="ECO:0000256" key="2">
    <source>
        <dbReference type="ARBA" id="ARBA00020484"/>
    </source>
</evidence>
<dbReference type="EMBL" id="CR522870">
    <property type="protein sequence ID" value="CAG36418.1"/>
    <property type="molecule type" value="Genomic_DNA"/>
</dbReference>
<dbReference type="STRING" id="177439.DP1689"/>
<keyword evidence="7" id="KW-0472">Membrane</keyword>
<dbReference type="GO" id="GO:0070181">
    <property type="term" value="F:small ribosomal subunit rRNA binding"/>
    <property type="evidence" value="ECO:0007669"/>
    <property type="project" value="UniProtKB-UniRule"/>
</dbReference>
<dbReference type="InterPro" id="IPR005225">
    <property type="entry name" value="Small_GTP-bd"/>
</dbReference>
<keyword evidence="7" id="KW-1003">Cell membrane</keyword>
<keyword evidence="7" id="KW-0963">Cytoplasm</keyword>
<gene>
    <name evidence="7" type="primary">era</name>
    <name evidence="12" type="ordered locus">DP1689</name>
</gene>
<evidence type="ECO:0000256" key="5">
    <source>
        <dbReference type="ARBA" id="ARBA00022884"/>
    </source>
</evidence>
<feature type="region of interest" description="G3" evidence="8">
    <location>
        <begin position="73"/>
        <end position="76"/>
    </location>
</feature>
<dbReference type="GO" id="GO:0003924">
    <property type="term" value="F:GTPase activity"/>
    <property type="evidence" value="ECO:0007669"/>
    <property type="project" value="UniProtKB-UniRule"/>
</dbReference>
<dbReference type="Gene3D" id="3.40.50.300">
    <property type="entry name" value="P-loop containing nucleotide triphosphate hydrolases"/>
    <property type="match status" value="1"/>
</dbReference>
<dbReference type="NCBIfam" id="TIGR00231">
    <property type="entry name" value="small_GTP"/>
    <property type="match status" value="1"/>
</dbReference>
<evidence type="ECO:0000256" key="3">
    <source>
        <dbReference type="ARBA" id="ARBA00022517"/>
    </source>
</evidence>
<dbReference type="Pfam" id="PF07650">
    <property type="entry name" value="KH_2"/>
    <property type="match status" value="1"/>
</dbReference>
<evidence type="ECO:0000256" key="1">
    <source>
        <dbReference type="ARBA" id="ARBA00007921"/>
    </source>
</evidence>
<dbReference type="FunFam" id="3.30.300.20:FF:000003">
    <property type="entry name" value="GTPase Era"/>
    <property type="match status" value="1"/>
</dbReference>
<feature type="binding site" evidence="7">
    <location>
        <begin position="26"/>
        <end position="33"/>
    </location>
    <ligand>
        <name>GTP</name>
        <dbReference type="ChEBI" id="CHEBI:37565"/>
    </ligand>
</feature>
<dbReference type="CDD" id="cd04163">
    <property type="entry name" value="Era"/>
    <property type="match status" value="1"/>
</dbReference>
<feature type="region of interest" description="G2" evidence="8">
    <location>
        <begin position="52"/>
        <end position="56"/>
    </location>
</feature>
<dbReference type="PRINTS" id="PR00326">
    <property type="entry name" value="GTP1OBG"/>
</dbReference>
<reference evidence="13" key="1">
    <citation type="journal article" date="2004" name="Environ. Microbiol.">
        <title>The genome of Desulfotalea psychrophila, a sulfate-reducing bacterium from permanently cold Arctic sediments.</title>
        <authorList>
            <person name="Rabus R."/>
            <person name="Ruepp A."/>
            <person name="Frickey T."/>
            <person name="Rattei T."/>
            <person name="Fartmann B."/>
            <person name="Stark M."/>
            <person name="Bauer M."/>
            <person name="Zibat A."/>
            <person name="Lombardot T."/>
            <person name="Becker I."/>
            <person name="Amann J."/>
            <person name="Gellner K."/>
            <person name="Teeling H."/>
            <person name="Leuschner W.D."/>
            <person name="Gloeckner F.-O."/>
            <person name="Lupas A.N."/>
            <person name="Amann R."/>
            <person name="Klenk H.-P."/>
        </authorList>
    </citation>
    <scope>NUCLEOTIDE SEQUENCE [LARGE SCALE GENOMIC DNA]</scope>
    <source>
        <strain evidence="13">DSM 12343 / LSv54</strain>
    </source>
</reference>
<dbReference type="InterPro" id="IPR006073">
    <property type="entry name" value="GTP-bd"/>
</dbReference>
<dbReference type="InterPro" id="IPR004044">
    <property type="entry name" value="KH_dom_type_2"/>
</dbReference>
<comment type="similarity">
    <text evidence="1 7 8 9">Belongs to the TRAFAC class TrmE-Era-EngA-EngB-Septin-like GTPase superfamily. Era GTPase family.</text>
</comment>
<evidence type="ECO:0000256" key="6">
    <source>
        <dbReference type="ARBA" id="ARBA00023134"/>
    </source>
</evidence>
<dbReference type="CDD" id="cd22534">
    <property type="entry name" value="KH-II_Era"/>
    <property type="match status" value="1"/>
</dbReference>
<keyword evidence="6 7" id="KW-0342">GTP-binding</keyword>
<dbReference type="Proteomes" id="UP000000602">
    <property type="component" value="Chromosome"/>
</dbReference>
<dbReference type="KEGG" id="dps:DP1689"/>
<keyword evidence="3 7" id="KW-0690">Ribosome biogenesis</keyword>
<comment type="subunit">
    <text evidence="7">Monomer.</text>
</comment>
<dbReference type="AlphaFoldDB" id="Q6AMK7"/>
<feature type="binding site" evidence="7">
    <location>
        <begin position="140"/>
        <end position="143"/>
    </location>
    <ligand>
        <name>GTP</name>
        <dbReference type="ChEBI" id="CHEBI:37565"/>
    </ligand>
</feature>
<name>Q6AMK7_DESPS</name>
<evidence type="ECO:0000256" key="9">
    <source>
        <dbReference type="RuleBase" id="RU003761"/>
    </source>
</evidence>
<dbReference type="OrthoDB" id="9805918at2"/>
<dbReference type="PROSITE" id="PS51713">
    <property type="entry name" value="G_ERA"/>
    <property type="match status" value="1"/>
</dbReference>
<dbReference type="InterPro" id="IPR030388">
    <property type="entry name" value="G_ERA_dom"/>
</dbReference>
<evidence type="ECO:0000313" key="13">
    <source>
        <dbReference type="Proteomes" id="UP000000602"/>
    </source>
</evidence>
<evidence type="ECO:0000256" key="4">
    <source>
        <dbReference type="ARBA" id="ARBA00022741"/>
    </source>
</evidence>
<comment type="function">
    <text evidence="7">An essential GTPase that binds both GDP and GTP, with rapid nucleotide exchange. Plays a role in 16S rRNA processing and 30S ribosomal subunit biogenesis and possibly also in cell cycle regulation and energy metabolism.</text>
</comment>
<dbReference type="InterPro" id="IPR005662">
    <property type="entry name" value="GTPase_Era-like"/>
</dbReference>
<evidence type="ECO:0000313" key="12">
    <source>
        <dbReference type="EMBL" id="CAG36418.1"/>
    </source>
</evidence>
<evidence type="ECO:0000259" key="11">
    <source>
        <dbReference type="PROSITE" id="PS51713"/>
    </source>
</evidence>
<keyword evidence="13" id="KW-1185">Reference proteome</keyword>
<dbReference type="GO" id="GO:0043024">
    <property type="term" value="F:ribosomal small subunit binding"/>
    <property type="evidence" value="ECO:0007669"/>
    <property type="project" value="TreeGrafter"/>
</dbReference>
<dbReference type="InterPro" id="IPR027417">
    <property type="entry name" value="P-loop_NTPase"/>
</dbReference>
<evidence type="ECO:0000256" key="7">
    <source>
        <dbReference type="HAMAP-Rule" id="MF_00367"/>
    </source>
</evidence>
<dbReference type="GO" id="GO:0000028">
    <property type="term" value="P:ribosomal small subunit assembly"/>
    <property type="evidence" value="ECO:0007669"/>
    <property type="project" value="TreeGrafter"/>
</dbReference>
<feature type="region of interest" description="G1" evidence="8">
    <location>
        <begin position="26"/>
        <end position="33"/>
    </location>
</feature>
<dbReference type="Pfam" id="PF01926">
    <property type="entry name" value="MMR_HSR1"/>
    <property type="match status" value="1"/>
</dbReference>
<sequence>MQNNEYKTLDDFLGKDVKSGMVAIVGPPNAGKSTLMNQLLGQKISIVTSKPQTTRNRILGIVNDDAYQIVLLDTPGLHKADEPLNIEMMRVALESLSEVDAVLFLVDVSLPLPPKALAKQREELAGYMEKIESPAILVLNKVDLIDKQKLLPMIESYAKLFPFKAVVPISALNGDGADNLLKEILELIPVGPRYFPEDIPTDATERFLAAEIVREKVFLLTGQELPYSAATLVESFKEDEQKKLITIHATIVVERPSQKGMIIGKGGQKLKQIGTAARKDIEALLGSKVLLKLWVKVKKKWAEDENFLKELGF</sequence>
<organism evidence="12 13">
    <name type="scientific">Desulfotalea psychrophila (strain LSv54 / DSM 12343)</name>
    <dbReference type="NCBI Taxonomy" id="177439"/>
    <lineage>
        <taxon>Bacteria</taxon>
        <taxon>Pseudomonadati</taxon>
        <taxon>Thermodesulfobacteriota</taxon>
        <taxon>Desulfobulbia</taxon>
        <taxon>Desulfobulbales</taxon>
        <taxon>Desulfocapsaceae</taxon>
        <taxon>Desulfotalea</taxon>
    </lineage>
</organism>
<comment type="subcellular location">
    <subcellularLocation>
        <location evidence="7">Cytoplasm</location>
    </subcellularLocation>
    <subcellularLocation>
        <location evidence="7">Cell inner membrane</location>
        <topology evidence="7">Peripheral membrane protein</topology>
    </subcellularLocation>
</comment>
<dbReference type="SUPFAM" id="SSF54814">
    <property type="entry name" value="Prokaryotic type KH domain (KH-domain type II)"/>
    <property type="match status" value="1"/>
</dbReference>